<dbReference type="PROSITE" id="PS00237">
    <property type="entry name" value="G_PROTEIN_RECEP_F1_1"/>
    <property type="match status" value="1"/>
</dbReference>
<dbReference type="PANTHER" id="PTHR24224">
    <property type="entry name" value="CARDIOACCELERATORY PEPTIDE RECEPTOR-RELATED"/>
    <property type="match status" value="1"/>
</dbReference>
<dbReference type="InterPro" id="IPR017452">
    <property type="entry name" value="GPCR_Rhodpsn_7TM"/>
</dbReference>
<evidence type="ECO:0000313" key="10">
    <source>
        <dbReference type="Proteomes" id="UP000691718"/>
    </source>
</evidence>
<feature type="transmembrane region" description="Helical" evidence="7">
    <location>
        <begin position="151"/>
        <end position="172"/>
    </location>
</feature>
<organism evidence="9 10">
    <name type="scientific">Parnassius apollo</name>
    <name type="common">Apollo butterfly</name>
    <name type="synonym">Papilio apollo</name>
    <dbReference type="NCBI Taxonomy" id="110799"/>
    <lineage>
        <taxon>Eukaryota</taxon>
        <taxon>Metazoa</taxon>
        <taxon>Ecdysozoa</taxon>
        <taxon>Arthropoda</taxon>
        <taxon>Hexapoda</taxon>
        <taxon>Insecta</taxon>
        <taxon>Pterygota</taxon>
        <taxon>Neoptera</taxon>
        <taxon>Endopterygota</taxon>
        <taxon>Lepidoptera</taxon>
        <taxon>Glossata</taxon>
        <taxon>Ditrysia</taxon>
        <taxon>Papilionoidea</taxon>
        <taxon>Papilionidae</taxon>
        <taxon>Parnassiinae</taxon>
        <taxon>Parnassini</taxon>
        <taxon>Parnassius</taxon>
        <taxon>Parnassius</taxon>
    </lineage>
</organism>
<dbReference type="SUPFAM" id="SSF81321">
    <property type="entry name" value="Family A G protein-coupled receptor-like"/>
    <property type="match status" value="1"/>
</dbReference>
<evidence type="ECO:0000256" key="3">
    <source>
        <dbReference type="ARBA" id="ARBA00022692"/>
    </source>
</evidence>
<dbReference type="PROSITE" id="PS50262">
    <property type="entry name" value="G_PROTEIN_RECEP_F1_2"/>
    <property type="match status" value="1"/>
</dbReference>
<evidence type="ECO:0000259" key="8">
    <source>
        <dbReference type="PROSITE" id="PS50262"/>
    </source>
</evidence>
<dbReference type="AlphaFoldDB" id="A0A8S3WGK5"/>
<name>A0A8S3WGK5_PARAO</name>
<feature type="transmembrane region" description="Helical" evidence="7">
    <location>
        <begin position="330"/>
        <end position="348"/>
    </location>
</feature>
<feature type="domain" description="G-protein coupled receptors family 1 profile" evidence="8">
    <location>
        <begin position="93"/>
        <end position="311"/>
    </location>
</feature>
<dbReference type="InterPro" id="IPR052665">
    <property type="entry name" value="Neuropeptide-GPCR"/>
</dbReference>
<dbReference type="GO" id="GO:0008188">
    <property type="term" value="F:neuropeptide receptor activity"/>
    <property type="evidence" value="ECO:0007669"/>
    <property type="project" value="TreeGrafter"/>
</dbReference>
<proteinExistence type="inferred from homology"/>
<dbReference type="GO" id="GO:0005886">
    <property type="term" value="C:plasma membrane"/>
    <property type="evidence" value="ECO:0007669"/>
    <property type="project" value="TreeGrafter"/>
</dbReference>
<dbReference type="Pfam" id="PF00001">
    <property type="entry name" value="7tm_1"/>
    <property type="match status" value="1"/>
</dbReference>
<evidence type="ECO:0000256" key="4">
    <source>
        <dbReference type="ARBA" id="ARBA00022989"/>
    </source>
</evidence>
<feature type="transmembrane region" description="Helical" evidence="7">
    <location>
        <begin position="193"/>
        <end position="213"/>
    </location>
</feature>
<evidence type="ECO:0000256" key="2">
    <source>
        <dbReference type="ARBA" id="ARBA00010663"/>
    </source>
</evidence>
<protein>
    <submittedName>
        <fullName evidence="9">(apollo) hypothetical protein</fullName>
    </submittedName>
</protein>
<evidence type="ECO:0000313" key="9">
    <source>
        <dbReference type="EMBL" id="CAG4958834.1"/>
    </source>
</evidence>
<evidence type="ECO:0000256" key="6">
    <source>
        <dbReference type="SAM" id="MobiDB-lite"/>
    </source>
</evidence>
<feature type="transmembrane region" description="Helical" evidence="7">
    <location>
        <begin position="81"/>
        <end position="104"/>
    </location>
</feature>
<evidence type="ECO:0000256" key="5">
    <source>
        <dbReference type="ARBA" id="ARBA00023136"/>
    </source>
</evidence>
<reference evidence="9" key="1">
    <citation type="submission" date="2021-04" db="EMBL/GenBank/DDBJ databases">
        <authorList>
            <person name="Tunstrom K."/>
        </authorList>
    </citation>
    <scope>NUCLEOTIDE SEQUENCE</scope>
</reference>
<dbReference type="PANTHER" id="PTHR24224:SF6">
    <property type="entry name" value="CARDIOACCELERATORY PEPTIDE RECEPTOR-RELATED"/>
    <property type="match status" value="1"/>
</dbReference>
<evidence type="ECO:0000256" key="1">
    <source>
        <dbReference type="ARBA" id="ARBA00004370"/>
    </source>
</evidence>
<feature type="transmembrane region" description="Helical" evidence="7">
    <location>
        <begin position="233"/>
        <end position="263"/>
    </location>
</feature>
<gene>
    <name evidence="9" type="ORF">PAPOLLO_LOCUS6017</name>
</gene>
<evidence type="ECO:0000256" key="7">
    <source>
        <dbReference type="SAM" id="Phobius"/>
    </source>
</evidence>
<keyword evidence="10" id="KW-1185">Reference proteome</keyword>
<keyword evidence="5 7" id="KW-0472">Membrane</keyword>
<keyword evidence="4 7" id="KW-1133">Transmembrane helix</keyword>
<comment type="similarity">
    <text evidence="2">Belongs to the G-protein coupled receptor 1 family.</text>
</comment>
<dbReference type="Proteomes" id="UP000691718">
    <property type="component" value="Unassembled WGS sequence"/>
</dbReference>
<keyword evidence="3 7" id="KW-0812">Transmembrane</keyword>
<sequence length="446" mass="50952">MNALTVLFDALLRNWKINRNTPGGGNSKTHRRQNVKPTVMEEVECYNCSLFLDVNSTFETNSTRNGTLINKFYFYQTAQLAILWVLLAAIVAGNATVVLALLLTKSRKSRMNFFIMQLAIADLWVGLISVLPDLIQRITISWLAGSIACKLMKYLQGVVTYSSTYVLVALSVDRCDAITHPMNFTGSWRRARALIISAWLVSFLFCTPMLFLFDEANIEGTLQCWSSMNKLQWQIWMTSVFVSLFVAPAFTISACYGVIVVTIRQKSRRVLGKRACATRQYSDDLDSRRASSRGIIPKAKIKTVKMTFVIVFDTQVNIAIASLIRSLAPLNYAANLVIYFIFSNRIFLSLRNIPPYKWFWCWMKNTGSPTGNESRAHTELLTSSHRRTRHELTIRLNDDSIKMPKQRLHQCNSNSRKVRLHVPEGQNEYHNNSHQQHGRAREDTFL</sequence>
<comment type="caution">
    <text evidence="9">The sequence shown here is derived from an EMBL/GenBank/DDBJ whole genome shotgun (WGS) entry which is preliminary data.</text>
</comment>
<dbReference type="EMBL" id="CAJQZP010000387">
    <property type="protein sequence ID" value="CAG4958834.1"/>
    <property type="molecule type" value="Genomic_DNA"/>
</dbReference>
<comment type="subcellular location">
    <subcellularLocation>
        <location evidence="1">Membrane</location>
    </subcellularLocation>
</comment>
<feature type="region of interest" description="Disordered" evidence="6">
    <location>
        <begin position="427"/>
        <end position="446"/>
    </location>
</feature>
<dbReference type="OrthoDB" id="5987909at2759"/>
<dbReference type="InterPro" id="IPR000276">
    <property type="entry name" value="GPCR_Rhodpsn"/>
</dbReference>
<accession>A0A8S3WGK5</accession>